<feature type="transmembrane region" description="Helical" evidence="6">
    <location>
        <begin position="288"/>
        <end position="306"/>
    </location>
</feature>
<protein>
    <recommendedName>
        <fullName evidence="9">Transporter</fullName>
    </recommendedName>
</protein>
<feature type="transmembrane region" description="Helical" evidence="6">
    <location>
        <begin position="28"/>
        <end position="46"/>
    </location>
</feature>
<dbReference type="SUPFAM" id="SSF161070">
    <property type="entry name" value="SNF-like"/>
    <property type="match status" value="1"/>
</dbReference>
<feature type="transmembrane region" description="Helical" evidence="6">
    <location>
        <begin position="342"/>
        <end position="372"/>
    </location>
</feature>
<feature type="transmembrane region" description="Helical" evidence="6">
    <location>
        <begin position="198"/>
        <end position="231"/>
    </location>
</feature>
<gene>
    <name evidence="7" type="ORF">CVLEPA_LOCUS3140</name>
</gene>
<feature type="transmembrane region" description="Helical" evidence="6">
    <location>
        <begin position="458"/>
        <end position="480"/>
    </location>
</feature>
<accession>A0ABP0F0W2</accession>
<proteinExistence type="predicted"/>
<dbReference type="PROSITE" id="PS00754">
    <property type="entry name" value="NA_NEUROTRAN_SYMP_2"/>
    <property type="match status" value="1"/>
</dbReference>
<comment type="caution">
    <text evidence="7">The sequence shown here is derived from an EMBL/GenBank/DDBJ whole genome shotgun (WGS) entry which is preliminary data.</text>
</comment>
<feature type="transmembrane region" description="Helical" evidence="6">
    <location>
        <begin position="52"/>
        <end position="74"/>
    </location>
</feature>
<feature type="transmembrane region" description="Helical" evidence="6">
    <location>
        <begin position="173"/>
        <end position="192"/>
    </location>
</feature>
<keyword evidence="2" id="KW-0813">Transport</keyword>
<dbReference type="PRINTS" id="PR00176">
    <property type="entry name" value="NANEUSMPORT"/>
</dbReference>
<evidence type="ECO:0000256" key="1">
    <source>
        <dbReference type="ARBA" id="ARBA00004141"/>
    </source>
</evidence>
<dbReference type="NCBIfam" id="NF037979">
    <property type="entry name" value="Na_transp"/>
    <property type="match status" value="1"/>
</dbReference>
<dbReference type="EMBL" id="CAWYQH010000002">
    <property type="protein sequence ID" value="CAK8673346.1"/>
    <property type="molecule type" value="Genomic_DNA"/>
</dbReference>
<dbReference type="InterPro" id="IPR037272">
    <property type="entry name" value="SNS_sf"/>
</dbReference>
<evidence type="ECO:0000256" key="4">
    <source>
        <dbReference type="ARBA" id="ARBA00022989"/>
    </source>
</evidence>
<feature type="transmembrane region" description="Helical" evidence="6">
    <location>
        <begin position="109"/>
        <end position="127"/>
    </location>
</feature>
<evidence type="ECO:0008006" key="9">
    <source>
        <dbReference type="Google" id="ProtNLM"/>
    </source>
</evidence>
<keyword evidence="8" id="KW-1185">Reference proteome</keyword>
<feature type="transmembrane region" description="Helical" evidence="6">
    <location>
        <begin position="384"/>
        <end position="409"/>
    </location>
</feature>
<keyword evidence="4 6" id="KW-1133">Transmembrane helix</keyword>
<dbReference type="Proteomes" id="UP001642483">
    <property type="component" value="Unassembled WGS sequence"/>
</dbReference>
<evidence type="ECO:0000256" key="3">
    <source>
        <dbReference type="ARBA" id="ARBA00022692"/>
    </source>
</evidence>
<dbReference type="Pfam" id="PF00209">
    <property type="entry name" value="SNF"/>
    <property type="match status" value="1"/>
</dbReference>
<dbReference type="PROSITE" id="PS50267">
    <property type="entry name" value="NA_NEUROTRAN_SYMP_3"/>
    <property type="match status" value="1"/>
</dbReference>
<feature type="transmembrane region" description="Helical" evidence="6">
    <location>
        <begin position="243"/>
        <end position="268"/>
    </location>
</feature>
<evidence type="ECO:0000313" key="7">
    <source>
        <dbReference type="EMBL" id="CAK8673346.1"/>
    </source>
</evidence>
<dbReference type="PANTHER" id="PTHR11616">
    <property type="entry name" value="SODIUM/CHLORIDE DEPENDENT TRANSPORTER"/>
    <property type="match status" value="1"/>
</dbReference>
<name>A0ABP0F0W2_CLALP</name>
<dbReference type="InterPro" id="IPR000175">
    <property type="entry name" value="Na/ntran_symport"/>
</dbReference>
<reference evidence="7 8" key="1">
    <citation type="submission" date="2024-02" db="EMBL/GenBank/DDBJ databases">
        <authorList>
            <person name="Daric V."/>
            <person name="Darras S."/>
        </authorList>
    </citation>
    <scope>NUCLEOTIDE SEQUENCE [LARGE SCALE GENOMIC DNA]</scope>
</reference>
<evidence type="ECO:0000256" key="2">
    <source>
        <dbReference type="ARBA" id="ARBA00022448"/>
    </source>
</evidence>
<keyword evidence="3 6" id="KW-0812">Transmembrane</keyword>
<evidence type="ECO:0000256" key="5">
    <source>
        <dbReference type="ARBA" id="ARBA00023136"/>
    </source>
</evidence>
<feature type="transmembrane region" description="Helical" evidence="6">
    <location>
        <begin position="415"/>
        <end position="437"/>
    </location>
</feature>
<evidence type="ECO:0000313" key="8">
    <source>
        <dbReference type="Proteomes" id="UP001642483"/>
    </source>
</evidence>
<evidence type="ECO:0000256" key="6">
    <source>
        <dbReference type="SAM" id="Phobius"/>
    </source>
</evidence>
<dbReference type="PANTHER" id="PTHR11616:SF289">
    <property type="entry name" value="TRANSPORTER"/>
    <property type="match status" value="1"/>
</dbReference>
<comment type="subcellular location">
    <subcellularLocation>
        <location evidence="1">Membrane</location>
        <topology evidence="1">Multi-pass membrane protein</topology>
    </subcellularLocation>
</comment>
<keyword evidence="5 6" id="KW-0472">Membrane</keyword>
<sequence length="552" mass="62532">MSAANMANVTVEHENNNKRQTWSKSSDFYMSSVGFSIGLGNIWRFPYMCFKWGGGAFLIPYLLSVILLAIPLLTLEVSLGQSVRKGVIASWAAIPLFKGIAYASGVTMFYVNVSYPVILAWVFKYFVSSFSSKLPWMSCDNEWNTEHCVSLWGLEKERISERMEKLGSIRKDLALYLALIWILGYFTIFKGIKLSAKIFYFTATVPIILMIIVTIRGATLEGASIGIYYYLNPDMTQLKNPEVWIAAATQVFYSLSIGTATLITLGSYNKYHHNFVRDVTLLAFSNSLASFLCGFAVFSTLGSMAFRQNLTMTEVTQSGSGLVFIAYPQALTFLPLPQFWNVVFFLTLLLLGFDTLCVFVESFCAFVMDVCPRLRDFHKYSREIFLVFCNAGFCLLGLICTTEGGVYVFEVINTYGVAGWSLFFIATCEFVAVGWVYGADRHWDEINRMVGSSRVRQLMVLIWKYFGPMICLAIFIYYVTAHSPLSYGSYVYPTWAQAICHVVASSSAACIPLYAVYIIFTKKTSWPQMRRREEIERADKDINNEEEYVEML</sequence>
<feature type="transmembrane region" description="Helical" evidence="6">
    <location>
        <begin position="495"/>
        <end position="520"/>
    </location>
</feature>
<organism evidence="7 8">
    <name type="scientific">Clavelina lepadiformis</name>
    <name type="common">Light-bulb sea squirt</name>
    <name type="synonym">Ascidia lepadiformis</name>
    <dbReference type="NCBI Taxonomy" id="159417"/>
    <lineage>
        <taxon>Eukaryota</taxon>
        <taxon>Metazoa</taxon>
        <taxon>Chordata</taxon>
        <taxon>Tunicata</taxon>
        <taxon>Ascidiacea</taxon>
        <taxon>Aplousobranchia</taxon>
        <taxon>Clavelinidae</taxon>
        <taxon>Clavelina</taxon>
    </lineage>
</organism>